<feature type="transmembrane region" description="Helical" evidence="7">
    <location>
        <begin position="156"/>
        <end position="176"/>
    </location>
</feature>
<dbReference type="KEGG" id="hna:Hneap_1909"/>
<dbReference type="Pfam" id="PF09335">
    <property type="entry name" value="VTT_dom"/>
    <property type="match status" value="1"/>
</dbReference>
<comment type="similarity">
    <text evidence="2 7">Belongs to the DedA family.</text>
</comment>
<evidence type="ECO:0000313" key="9">
    <source>
        <dbReference type="EMBL" id="ACX96731.1"/>
    </source>
</evidence>
<dbReference type="AlphaFoldDB" id="D0L208"/>
<dbReference type="InterPro" id="IPR032816">
    <property type="entry name" value="VTT_dom"/>
</dbReference>
<accession>D0L208</accession>
<keyword evidence="3 7" id="KW-1003">Cell membrane</keyword>
<feature type="domain" description="VTT" evidence="8">
    <location>
        <begin position="54"/>
        <end position="173"/>
    </location>
</feature>
<evidence type="ECO:0000256" key="7">
    <source>
        <dbReference type="RuleBase" id="RU367016"/>
    </source>
</evidence>
<dbReference type="Proteomes" id="UP000009102">
    <property type="component" value="Chromosome"/>
</dbReference>
<dbReference type="GO" id="GO:0005886">
    <property type="term" value="C:plasma membrane"/>
    <property type="evidence" value="ECO:0007669"/>
    <property type="project" value="UniProtKB-SubCell"/>
</dbReference>
<sequence>MSFADLASFEQAIPFLQQHQHTAYVILFCGALFETLIPFSLIVLGEVFFLSGAVLAGLGVLDVWMVMLVLFSGGILGDNLSYWLGYRYGNGLIERLQHWPLIGRMVHQENYEKGVAFFEKRGASAVFIARLSGPLSWITPTLAGIFRLNYGTFVRFNTPAVIIGISQFIILGYFFGSYIRPLLNWAHQYGPALALIVVGLIAAFFLLRRFFSWRQRSERTREEIIQFILRHFGLSLLIGGCVFIGVMILI</sequence>
<evidence type="ECO:0000256" key="2">
    <source>
        <dbReference type="ARBA" id="ARBA00010792"/>
    </source>
</evidence>
<evidence type="ECO:0000256" key="5">
    <source>
        <dbReference type="ARBA" id="ARBA00022989"/>
    </source>
</evidence>
<evidence type="ECO:0000256" key="1">
    <source>
        <dbReference type="ARBA" id="ARBA00004651"/>
    </source>
</evidence>
<organism evidence="9 10">
    <name type="scientific">Halothiobacillus neapolitanus (strain ATCC 23641 / DSM 15147 / CIP 104769 / NCIMB 8539 / c2)</name>
    <name type="common">Thiobacillus neapolitanus</name>
    <dbReference type="NCBI Taxonomy" id="555778"/>
    <lineage>
        <taxon>Bacteria</taxon>
        <taxon>Pseudomonadati</taxon>
        <taxon>Pseudomonadota</taxon>
        <taxon>Gammaproteobacteria</taxon>
        <taxon>Chromatiales</taxon>
        <taxon>Halothiobacillaceae</taxon>
        <taxon>Halothiobacillus</taxon>
    </lineage>
</organism>
<dbReference type="PANTHER" id="PTHR30353:SF15">
    <property type="entry name" value="INNER MEMBRANE PROTEIN YABI"/>
    <property type="match status" value="1"/>
</dbReference>
<evidence type="ECO:0000256" key="4">
    <source>
        <dbReference type="ARBA" id="ARBA00022692"/>
    </source>
</evidence>
<feature type="transmembrane region" description="Helical" evidence="7">
    <location>
        <begin position="188"/>
        <end position="207"/>
    </location>
</feature>
<dbReference type="eggNOG" id="COG0586">
    <property type="taxonomic scope" value="Bacteria"/>
</dbReference>
<evidence type="ECO:0000259" key="8">
    <source>
        <dbReference type="Pfam" id="PF09335"/>
    </source>
</evidence>
<dbReference type="HOGENOM" id="CLU_1110204_0_0_6"/>
<comment type="subcellular location">
    <subcellularLocation>
        <location evidence="1 7">Cell membrane</location>
        <topology evidence="1 7">Multi-pass membrane protein</topology>
    </subcellularLocation>
</comment>
<gene>
    <name evidence="9" type="ordered locus">Hneap_1909</name>
</gene>
<reference evidence="9 10" key="1">
    <citation type="submission" date="2009-10" db="EMBL/GenBank/DDBJ databases">
        <title>Complete sequence of Halothiobacillus neapolitanus c2.</title>
        <authorList>
            <consortium name="US DOE Joint Genome Institute"/>
            <person name="Lucas S."/>
            <person name="Copeland A."/>
            <person name="Lapidus A."/>
            <person name="Glavina del Rio T."/>
            <person name="Tice H."/>
            <person name="Bruce D."/>
            <person name="Goodwin L."/>
            <person name="Pitluck S."/>
            <person name="Davenport K."/>
            <person name="Brettin T."/>
            <person name="Detter J.C."/>
            <person name="Han C."/>
            <person name="Tapia R."/>
            <person name="Larimer F."/>
            <person name="Land M."/>
            <person name="Hauser L."/>
            <person name="Kyrpides N."/>
            <person name="Mikhailova N."/>
            <person name="Kerfeld C."/>
            <person name="Cannon G."/>
            <person name="Heinhort S."/>
        </authorList>
    </citation>
    <scope>NUCLEOTIDE SEQUENCE [LARGE SCALE GENOMIC DNA]</scope>
    <source>
        <strain evidence="10">ATCC 23641 / c2</strain>
    </source>
</reference>
<dbReference type="RefSeq" id="WP_012824764.1">
    <property type="nucleotide sequence ID" value="NC_013422.1"/>
</dbReference>
<dbReference type="OrthoDB" id="9780918at2"/>
<evidence type="ECO:0000313" key="10">
    <source>
        <dbReference type="Proteomes" id="UP000009102"/>
    </source>
</evidence>
<keyword evidence="4 7" id="KW-0812">Transmembrane</keyword>
<feature type="transmembrane region" description="Helical" evidence="7">
    <location>
        <begin position="228"/>
        <end position="249"/>
    </location>
</feature>
<dbReference type="PANTHER" id="PTHR30353">
    <property type="entry name" value="INNER MEMBRANE PROTEIN DEDA-RELATED"/>
    <property type="match status" value="1"/>
</dbReference>
<name>D0L208_HALNC</name>
<evidence type="ECO:0000256" key="6">
    <source>
        <dbReference type="ARBA" id="ARBA00023136"/>
    </source>
</evidence>
<keyword evidence="6 7" id="KW-0472">Membrane</keyword>
<dbReference type="EMBL" id="CP001801">
    <property type="protein sequence ID" value="ACX96731.1"/>
    <property type="molecule type" value="Genomic_DNA"/>
</dbReference>
<proteinExistence type="inferred from homology"/>
<protein>
    <submittedName>
        <fullName evidence="9">SNARE associated Golgi protein-related protein</fullName>
    </submittedName>
</protein>
<evidence type="ECO:0000256" key="3">
    <source>
        <dbReference type="ARBA" id="ARBA00022475"/>
    </source>
</evidence>
<keyword evidence="5 7" id="KW-1133">Transmembrane helix</keyword>
<keyword evidence="10" id="KW-1185">Reference proteome</keyword>
<dbReference type="STRING" id="555778.Hneap_1909"/>
<feature type="transmembrane region" description="Helical" evidence="7">
    <location>
        <begin position="48"/>
        <end position="71"/>
    </location>
</feature>
<dbReference type="InterPro" id="IPR032818">
    <property type="entry name" value="DedA-like"/>
</dbReference>
<feature type="transmembrane region" description="Helical" evidence="7">
    <location>
        <begin position="21"/>
        <end position="42"/>
    </location>
</feature>